<dbReference type="NCBIfam" id="TIGR01352">
    <property type="entry name" value="tonB_Cterm"/>
    <property type="match status" value="1"/>
</dbReference>
<dbReference type="InterPro" id="IPR051045">
    <property type="entry name" value="TonB-dependent_transducer"/>
</dbReference>
<evidence type="ECO:0000256" key="6">
    <source>
        <dbReference type="ARBA" id="ARBA00022692"/>
    </source>
</evidence>
<evidence type="ECO:0000256" key="7">
    <source>
        <dbReference type="ARBA" id="ARBA00022927"/>
    </source>
</evidence>
<keyword evidence="7" id="KW-0653">Protein transport</keyword>
<dbReference type="InterPro" id="IPR006260">
    <property type="entry name" value="TonB/TolA_C"/>
</dbReference>
<evidence type="ECO:0000256" key="1">
    <source>
        <dbReference type="ARBA" id="ARBA00004383"/>
    </source>
</evidence>
<evidence type="ECO:0000256" key="3">
    <source>
        <dbReference type="ARBA" id="ARBA00022448"/>
    </source>
</evidence>
<reference evidence="11 12" key="1">
    <citation type="journal article" date="2015" name="Int. J. Syst. Evol. Microbiol.">
        <title>Carboxylicivirga linearis sp. nov., isolated from a sea cucumber culture pond.</title>
        <authorList>
            <person name="Wang F.Q."/>
            <person name="Zhou Y.X."/>
            <person name="Lin X.Z."/>
            <person name="Chen G.J."/>
            <person name="Du Z.J."/>
        </authorList>
    </citation>
    <scope>NUCLEOTIDE SEQUENCE [LARGE SCALE GENOMIC DNA]</scope>
    <source>
        <strain evidence="11 12">FB218</strain>
    </source>
</reference>
<comment type="caution">
    <text evidence="11">The sequence shown here is derived from an EMBL/GenBank/DDBJ whole genome shotgun (WGS) entry which is preliminary data.</text>
</comment>
<keyword evidence="9" id="KW-0472">Membrane</keyword>
<comment type="subcellular location">
    <subcellularLocation>
        <location evidence="1">Cell inner membrane</location>
        <topology evidence="1">Single-pass membrane protein</topology>
        <orientation evidence="1">Periplasmic side</orientation>
    </subcellularLocation>
</comment>
<keyword evidence="4" id="KW-1003">Cell membrane</keyword>
<organism evidence="11 12">
    <name type="scientific">Carboxylicivirga linearis</name>
    <dbReference type="NCBI Taxonomy" id="1628157"/>
    <lineage>
        <taxon>Bacteria</taxon>
        <taxon>Pseudomonadati</taxon>
        <taxon>Bacteroidota</taxon>
        <taxon>Bacteroidia</taxon>
        <taxon>Marinilabiliales</taxon>
        <taxon>Marinilabiliaceae</taxon>
        <taxon>Carboxylicivirga</taxon>
    </lineage>
</organism>
<dbReference type="RefSeq" id="WP_212218568.1">
    <property type="nucleotide sequence ID" value="NZ_JAGUCO010000024.1"/>
</dbReference>
<gene>
    <name evidence="11" type="ORF">KEM10_19775</name>
</gene>
<dbReference type="Pfam" id="PF03544">
    <property type="entry name" value="TonB_C"/>
    <property type="match status" value="1"/>
</dbReference>
<protein>
    <submittedName>
        <fullName evidence="11">TonB family protein</fullName>
    </submittedName>
</protein>
<dbReference type="Proteomes" id="UP000708576">
    <property type="component" value="Unassembled WGS sequence"/>
</dbReference>
<evidence type="ECO:0000256" key="5">
    <source>
        <dbReference type="ARBA" id="ARBA00022519"/>
    </source>
</evidence>
<keyword evidence="8" id="KW-1133">Transmembrane helix</keyword>
<dbReference type="InterPro" id="IPR037682">
    <property type="entry name" value="TonB_C"/>
</dbReference>
<dbReference type="Gene3D" id="2.170.130.10">
    <property type="entry name" value="TonB-dependent receptor, plug domain"/>
    <property type="match status" value="1"/>
</dbReference>
<evidence type="ECO:0000256" key="8">
    <source>
        <dbReference type="ARBA" id="ARBA00022989"/>
    </source>
</evidence>
<evidence type="ECO:0000256" key="4">
    <source>
        <dbReference type="ARBA" id="ARBA00022475"/>
    </source>
</evidence>
<keyword evidence="12" id="KW-1185">Reference proteome</keyword>
<sequence length="210" mass="23490">MKTKLSFSLILALTFIFGVKMYGQSEPANDNVETVVDKLPKLSNSSRNFNKYIAKHIKYPTNAKLRGVEGDVWVSFIISSTGVVKDVKVDKSVDPVLDEAVVDFVKQTGPWKPGKKDGHEVNTQMMVPVNFTLNKDERFLANKLKEFNILENPPLFVVDNKMVEGYLELEDYNVKSIRVLKGSKATALYGDKGKNGVVVMTTKRGTPPVY</sequence>
<evidence type="ECO:0000313" key="12">
    <source>
        <dbReference type="Proteomes" id="UP000708576"/>
    </source>
</evidence>
<dbReference type="SUPFAM" id="SSF56935">
    <property type="entry name" value="Porins"/>
    <property type="match status" value="1"/>
</dbReference>
<feature type="domain" description="TonB C-terminal" evidence="10">
    <location>
        <begin position="44"/>
        <end position="140"/>
    </location>
</feature>
<dbReference type="PANTHER" id="PTHR33446:SF2">
    <property type="entry name" value="PROTEIN TONB"/>
    <property type="match status" value="1"/>
</dbReference>
<keyword evidence="6" id="KW-0812">Transmembrane</keyword>
<evidence type="ECO:0000313" key="11">
    <source>
        <dbReference type="EMBL" id="MBS2100534.1"/>
    </source>
</evidence>
<keyword evidence="5" id="KW-0997">Cell inner membrane</keyword>
<evidence type="ECO:0000256" key="9">
    <source>
        <dbReference type="ARBA" id="ARBA00023136"/>
    </source>
</evidence>
<dbReference type="Gene3D" id="3.30.1150.10">
    <property type="match status" value="1"/>
</dbReference>
<comment type="similarity">
    <text evidence="2">Belongs to the TonB family.</text>
</comment>
<dbReference type="PROSITE" id="PS52015">
    <property type="entry name" value="TONB_CTD"/>
    <property type="match status" value="1"/>
</dbReference>
<dbReference type="InterPro" id="IPR037066">
    <property type="entry name" value="Plug_dom_sf"/>
</dbReference>
<keyword evidence="3" id="KW-0813">Transport</keyword>
<name>A0ABS5K0B4_9BACT</name>
<dbReference type="PANTHER" id="PTHR33446">
    <property type="entry name" value="PROTEIN TONB-RELATED"/>
    <property type="match status" value="1"/>
</dbReference>
<evidence type="ECO:0000259" key="10">
    <source>
        <dbReference type="PROSITE" id="PS52015"/>
    </source>
</evidence>
<evidence type="ECO:0000256" key="2">
    <source>
        <dbReference type="ARBA" id="ARBA00006555"/>
    </source>
</evidence>
<dbReference type="SUPFAM" id="SSF74653">
    <property type="entry name" value="TolA/TonB C-terminal domain"/>
    <property type="match status" value="1"/>
</dbReference>
<dbReference type="EMBL" id="JAGUCO010000024">
    <property type="protein sequence ID" value="MBS2100534.1"/>
    <property type="molecule type" value="Genomic_DNA"/>
</dbReference>
<proteinExistence type="inferred from homology"/>
<accession>A0ABS5K0B4</accession>